<dbReference type="PANTHER" id="PTHR42804">
    <property type="entry name" value="ALDEHYDE DEHYDROGENASE"/>
    <property type="match status" value="1"/>
</dbReference>
<dbReference type="InterPro" id="IPR016160">
    <property type="entry name" value="Ald_DH_CS_CYS"/>
</dbReference>
<feature type="domain" description="Aldehyde dehydrogenase" evidence="5">
    <location>
        <begin position="13"/>
        <end position="468"/>
    </location>
</feature>
<comment type="catalytic activity">
    <reaction evidence="4">
        <text>an aldehyde + NAD(+) + H2O = a carboxylate + NADH + 2 H(+)</text>
        <dbReference type="Rhea" id="RHEA:16185"/>
        <dbReference type="ChEBI" id="CHEBI:15377"/>
        <dbReference type="ChEBI" id="CHEBI:15378"/>
        <dbReference type="ChEBI" id="CHEBI:17478"/>
        <dbReference type="ChEBI" id="CHEBI:29067"/>
        <dbReference type="ChEBI" id="CHEBI:57540"/>
        <dbReference type="ChEBI" id="CHEBI:57945"/>
        <dbReference type="EC" id="1.2.1.3"/>
    </reaction>
</comment>
<dbReference type="GO" id="GO:0004029">
    <property type="term" value="F:aldehyde dehydrogenase (NAD+) activity"/>
    <property type="evidence" value="ECO:0007669"/>
    <property type="project" value="UniProtKB-EC"/>
</dbReference>
<dbReference type="InterPro" id="IPR016162">
    <property type="entry name" value="Ald_DH_N"/>
</dbReference>
<keyword evidence="2 6" id="KW-0560">Oxidoreductase</keyword>
<evidence type="ECO:0000313" key="6">
    <source>
        <dbReference type="EMBL" id="MDQ0391529.1"/>
    </source>
</evidence>
<evidence type="ECO:0000256" key="4">
    <source>
        <dbReference type="ARBA" id="ARBA00049194"/>
    </source>
</evidence>
<comment type="caution">
    <text evidence="6">The sequence shown here is derived from an EMBL/GenBank/DDBJ whole genome shotgun (WGS) entry which is preliminary data.</text>
</comment>
<comment type="similarity">
    <text evidence="1">Belongs to the aldehyde dehydrogenase family.</text>
</comment>
<evidence type="ECO:0000256" key="3">
    <source>
        <dbReference type="ARBA" id="ARBA00024226"/>
    </source>
</evidence>
<dbReference type="InterPro" id="IPR016161">
    <property type="entry name" value="Ald_DH/histidinol_DH"/>
</dbReference>
<reference evidence="6 7" key="1">
    <citation type="submission" date="2023-07" db="EMBL/GenBank/DDBJ databases">
        <title>Genomic Encyclopedia of Type Strains, Phase IV (KMG-IV): sequencing the most valuable type-strain genomes for metagenomic binning, comparative biology and taxonomic classification.</title>
        <authorList>
            <person name="Goeker M."/>
        </authorList>
    </citation>
    <scope>NUCLEOTIDE SEQUENCE [LARGE SCALE GENOMIC DNA]</scope>
    <source>
        <strain evidence="6 7">DSM 5896</strain>
    </source>
</reference>
<dbReference type="EMBL" id="JAUSVK010000001">
    <property type="protein sequence ID" value="MDQ0391529.1"/>
    <property type="molecule type" value="Genomic_DNA"/>
</dbReference>
<dbReference type="EC" id="1.2.1.3" evidence="3"/>
<dbReference type="InterPro" id="IPR016163">
    <property type="entry name" value="Ald_DH_C"/>
</dbReference>
<evidence type="ECO:0000256" key="2">
    <source>
        <dbReference type="ARBA" id="ARBA00023002"/>
    </source>
</evidence>
<dbReference type="InterPro" id="IPR015590">
    <property type="entry name" value="Aldehyde_DH_dom"/>
</dbReference>
<accession>A0ABU0FBM7</accession>
<dbReference type="Pfam" id="PF00171">
    <property type="entry name" value="Aldedh"/>
    <property type="match status" value="1"/>
</dbReference>
<evidence type="ECO:0000256" key="1">
    <source>
        <dbReference type="ARBA" id="ARBA00009986"/>
    </source>
</evidence>
<evidence type="ECO:0000313" key="7">
    <source>
        <dbReference type="Proteomes" id="UP001237448"/>
    </source>
</evidence>
<proteinExistence type="inferred from homology"/>
<dbReference type="Gene3D" id="3.40.309.10">
    <property type="entry name" value="Aldehyde Dehydrogenase, Chain A, domain 2"/>
    <property type="match status" value="1"/>
</dbReference>
<dbReference type="PANTHER" id="PTHR42804:SF1">
    <property type="entry name" value="ALDEHYDE DEHYDROGENASE-RELATED"/>
    <property type="match status" value="1"/>
</dbReference>
<evidence type="ECO:0000259" key="5">
    <source>
        <dbReference type="Pfam" id="PF00171"/>
    </source>
</evidence>
<gene>
    <name evidence="6" type="ORF">J3R73_001321</name>
</gene>
<dbReference type="Proteomes" id="UP001237448">
    <property type="component" value="Unassembled WGS sequence"/>
</dbReference>
<dbReference type="Gene3D" id="3.40.605.10">
    <property type="entry name" value="Aldehyde Dehydrogenase, Chain A, domain 1"/>
    <property type="match status" value="1"/>
</dbReference>
<dbReference type="RefSeq" id="WP_307424000.1">
    <property type="nucleotide sequence ID" value="NZ_JAUSVK010000001.1"/>
</dbReference>
<sequence>MAHALQFYIDGSWVDPVVPNVLDVIDPSYEDAFAQISLGTKADVDKAVAAAKRAFATFGYTSPAERLEILQRVVDIYKKRSRDLALAVSREMGAPRQFALDSQVGIGLAHLLKIVEVLRTFQFRKVKGTSLVVKEPIGVVGLITPWNWPLNQITCKVGPALAAGCTMVLKPSEIAPLDAVIFAEILDEAGVPKGVFNLVNGDGPTVGQALASHPDIDMMSFTGSTRAGILVAKSAADTVKRVSQELGGKSANILLPDVDFAVAVPKGVEGCFGNGGQSCNAPTRMFVPRDRHDEAAGYAKVAAEKFVVGAADASGTNLGPVVSQIQYDKIQGLIESGIAEGATLVTGGPGRPAGLNRGYYVRPTVFADVTPQMRIAREEIFGPVLSILPYDSLEQAIEQANDTPYGLASYIQGQDLDKVRAVASRMRSGNVYINYPAWDAGIPFGGYKQSGNGREYAEYGLDDFLEIKGILGYEAA</sequence>
<dbReference type="SUPFAM" id="SSF53720">
    <property type="entry name" value="ALDH-like"/>
    <property type="match status" value="1"/>
</dbReference>
<dbReference type="CDD" id="cd07138">
    <property type="entry name" value="ALDH_CddD_SSP0762"/>
    <property type="match status" value="1"/>
</dbReference>
<keyword evidence="7" id="KW-1185">Reference proteome</keyword>
<dbReference type="PROSITE" id="PS00070">
    <property type="entry name" value="ALDEHYDE_DEHYDR_CYS"/>
    <property type="match status" value="1"/>
</dbReference>
<name>A0ABU0FBM7_9HYPH</name>
<protein>
    <recommendedName>
        <fullName evidence="3">aldehyde dehydrogenase (NAD(+))</fullName>
        <ecNumber evidence="3">1.2.1.3</ecNumber>
    </recommendedName>
</protein>
<organism evidence="6 7">
    <name type="scientific">Labrys monachus</name>
    <dbReference type="NCBI Taxonomy" id="217067"/>
    <lineage>
        <taxon>Bacteria</taxon>
        <taxon>Pseudomonadati</taxon>
        <taxon>Pseudomonadota</taxon>
        <taxon>Alphaproteobacteria</taxon>
        <taxon>Hyphomicrobiales</taxon>
        <taxon>Xanthobacteraceae</taxon>
        <taxon>Labrys</taxon>
    </lineage>
</organism>